<keyword evidence="6" id="KW-0812">Transmembrane</keyword>
<feature type="transmembrane region" description="Helical" evidence="6">
    <location>
        <begin position="12"/>
        <end position="31"/>
    </location>
</feature>
<dbReference type="EMBL" id="LNIX01000002">
    <property type="protein sequence ID" value="OXA59890.1"/>
    <property type="molecule type" value="Genomic_DNA"/>
</dbReference>
<comment type="similarity">
    <text evidence="3">Belongs to the UTP5 family.</text>
</comment>
<dbReference type="PANTHER" id="PTHR44267:SF1">
    <property type="entry name" value="WD REPEAT-CONTAINING PROTEIN 43"/>
    <property type="match status" value="1"/>
</dbReference>
<reference evidence="9 10" key="1">
    <citation type="submission" date="2015-12" db="EMBL/GenBank/DDBJ databases">
        <title>The genome of Folsomia candida.</title>
        <authorList>
            <person name="Faddeeva A."/>
            <person name="Derks M.F."/>
            <person name="Anvar Y."/>
            <person name="Smit S."/>
            <person name="Van Straalen N."/>
            <person name="Roelofs D."/>
        </authorList>
    </citation>
    <scope>NUCLEOTIDE SEQUENCE [LARGE SCALE GENOMIC DNA]</scope>
    <source>
        <strain evidence="9 10">VU population</strain>
        <tissue evidence="9">Whole body</tissue>
    </source>
</reference>
<feature type="region of interest" description="Disordered" evidence="5">
    <location>
        <begin position="606"/>
        <end position="687"/>
    </location>
</feature>
<feature type="domain" description="Small-subunit processome Utp12" evidence="7">
    <location>
        <begin position="481"/>
        <end position="583"/>
    </location>
</feature>
<keyword evidence="6" id="KW-0472">Membrane</keyword>
<dbReference type="Proteomes" id="UP000198287">
    <property type="component" value="Unassembled WGS sequence"/>
</dbReference>
<keyword evidence="6" id="KW-1133">Transmembrane helix</keyword>
<evidence type="ECO:0000313" key="10">
    <source>
        <dbReference type="Proteomes" id="UP000198287"/>
    </source>
</evidence>
<dbReference type="PANTHER" id="PTHR44267">
    <property type="entry name" value="WD REPEAT-CONTAINING PROTEIN 43"/>
    <property type="match status" value="1"/>
</dbReference>
<dbReference type="Pfam" id="PF04003">
    <property type="entry name" value="Utp12"/>
    <property type="match status" value="1"/>
</dbReference>
<feature type="compositionally biased region" description="Acidic residues" evidence="5">
    <location>
        <begin position="651"/>
        <end position="664"/>
    </location>
</feature>
<feature type="domain" description="Anaphase-promoting complex subunit 4-like WD40" evidence="8">
    <location>
        <begin position="116"/>
        <end position="198"/>
    </location>
</feature>
<dbReference type="GO" id="GO:0005730">
    <property type="term" value="C:nucleolus"/>
    <property type="evidence" value="ECO:0007669"/>
    <property type="project" value="TreeGrafter"/>
</dbReference>
<keyword evidence="2" id="KW-0539">Nucleus</keyword>
<protein>
    <submittedName>
        <fullName evidence="9">WD repeat-containing protein 43</fullName>
    </submittedName>
</protein>
<evidence type="ECO:0000256" key="2">
    <source>
        <dbReference type="ARBA" id="ARBA00023242"/>
    </source>
</evidence>
<evidence type="ECO:0000256" key="6">
    <source>
        <dbReference type="SAM" id="Phobius"/>
    </source>
</evidence>
<comment type="caution">
    <text evidence="9">The sequence shown here is derived from an EMBL/GenBank/DDBJ whole genome shotgun (WGS) entry which is preliminary data.</text>
</comment>
<accession>A0A226ERK8</accession>
<keyword evidence="4" id="KW-0853">WD repeat</keyword>
<feature type="compositionally biased region" description="Acidic residues" evidence="5">
    <location>
        <begin position="607"/>
        <end position="642"/>
    </location>
</feature>
<dbReference type="Gene3D" id="2.130.10.10">
    <property type="entry name" value="YVTN repeat-like/Quinoprotein amine dehydrogenase"/>
    <property type="match status" value="2"/>
</dbReference>
<sequence length="687" mass="75606">MVIVGNVENGEFFLIGVLLDPSISLAWLGNFKYKQRRFRIMDKARFSPSGEFLSVCGSDGRLRIWDTKGKSSCLKQEFVPSAHLSATCTCIEWAPSSSTSNAKNGAQDKRKRKKRCFEGDLVAMGTADGSLLLYSVAKSQLLAHSKQAHSGPITGLTWNLNTLSLYSCGEDGFIVEWDAENAKSLSRWKGGKGPLSCISIFKDMLLSSGRGITLWNLETKTSVMNFMGQPSTVSQIQQIPNTDYFVTMSLKETHLQIWSKSEQSAVATLMLMENPRQFCVVSPSGGKVSVSAVTENGTLCTFSHKLNGPLRKPLAPTCILTVMDAHEPTTVVPVLSCFLTNEDESSAEVKIAYGSWSKLQFDSMAVKYLQDKVTIKREFVLKSKVSKHKQKQKDTDIETDVMTEVPSDAKHLQPGSDIGLIKPLDGKGKKRKKNQGSNKDEEELPMEDRLSNLTIDAPSSGGIPDGNNLAHLLSQGLHSKDAKILQSVLSRWDQDAIDNSIRSLPVQMIVPLLNEIKKMVSNKPMLNHSVIKWLKAIFKVHSAFLMSCPSSEDMLGPFISLLHSREILYPQMCQLKGKLELIKGNIESKEHKTEIPNEALLVYHDESSEDGEDEDMIPSESEEFFGSDDLVEDDSESDDSGDEQMGSGGGDGDDTDSGSSDDEQTVSKTPVSKMNGGNESDSMEDDE</sequence>
<dbReference type="InterPro" id="IPR007148">
    <property type="entry name" value="SSU_processome_Utp12"/>
</dbReference>
<name>A0A226ERK8_FOLCA</name>
<evidence type="ECO:0000256" key="4">
    <source>
        <dbReference type="PROSITE-ProRule" id="PRU00221"/>
    </source>
</evidence>
<dbReference type="InterPro" id="IPR001680">
    <property type="entry name" value="WD40_rpt"/>
</dbReference>
<evidence type="ECO:0000313" key="9">
    <source>
        <dbReference type="EMBL" id="OXA59890.1"/>
    </source>
</evidence>
<evidence type="ECO:0000256" key="3">
    <source>
        <dbReference type="ARBA" id="ARBA00038335"/>
    </source>
</evidence>
<dbReference type="SMART" id="SM00320">
    <property type="entry name" value="WD40"/>
    <property type="match status" value="5"/>
</dbReference>
<dbReference type="InterPro" id="IPR036322">
    <property type="entry name" value="WD40_repeat_dom_sf"/>
</dbReference>
<dbReference type="PROSITE" id="PS50082">
    <property type="entry name" value="WD_REPEATS_2"/>
    <property type="match status" value="2"/>
</dbReference>
<feature type="repeat" description="WD" evidence="4">
    <location>
        <begin position="146"/>
        <end position="187"/>
    </location>
</feature>
<dbReference type="InterPro" id="IPR024977">
    <property type="entry name" value="Apc4-like_WD40_dom"/>
</dbReference>
<evidence type="ECO:0000259" key="7">
    <source>
        <dbReference type="Pfam" id="PF04003"/>
    </source>
</evidence>
<dbReference type="GO" id="GO:0000462">
    <property type="term" value="P:maturation of SSU-rRNA from tricistronic rRNA transcript (SSU-rRNA, 5.8S rRNA, LSU-rRNA)"/>
    <property type="evidence" value="ECO:0007669"/>
    <property type="project" value="TreeGrafter"/>
</dbReference>
<dbReference type="InterPro" id="IPR015943">
    <property type="entry name" value="WD40/YVTN_repeat-like_dom_sf"/>
</dbReference>
<dbReference type="OMA" id="PCTALTW"/>
<keyword evidence="10" id="KW-1185">Reference proteome</keyword>
<dbReference type="SUPFAM" id="SSF50978">
    <property type="entry name" value="WD40 repeat-like"/>
    <property type="match status" value="1"/>
</dbReference>
<comment type="subcellular location">
    <subcellularLocation>
        <location evidence="1">Nucleus</location>
    </subcellularLocation>
</comment>
<dbReference type="Pfam" id="PF00400">
    <property type="entry name" value="WD40"/>
    <property type="match status" value="1"/>
</dbReference>
<feature type="repeat" description="WD" evidence="4">
    <location>
        <begin position="46"/>
        <end position="66"/>
    </location>
</feature>
<feature type="region of interest" description="Disordered" evidence="5">
    <location>
        <begin position="405"/>
        <end position="448"/>
    </location>
</feature>
<evidence type="ECO:0000256" key="1">
    <source>
        <dbReference type="ARBA" id="ARBA00004123"/>
    </source>
</evidence>
<evidence type="ECO:0000256" key="5">
    <source>
        <dbReference type="SAM" id="MobiDB-lite"/>
    </source>
</evidence>
<dbReference type="Pfam" id="PF12894">
    <property type="entry name" value="ANAPC4_WD40"/>
    <property type="match status" value="1"/>
</dbReference>
<dbReference type="AlphaFoldDB" id="A0A226ERK8"/>
<dbReference type="STRING" id="158441.A0A226ERK8"/>
<organism evidence="9 10">
    <name type="scientific">Folsomia candida</name>
    <name type="common">Springtail</name>
    <dbReference type="NCBI Taxonomy" id="158441"/>
    <lineage>
        <taxon>Eukaryota</taxon>
        <taxon>Metazoa</taxon>
        <taxon>Ecdysozoa</taxon>
        <taxon>Arthropoda</taxon>
        <taxon>Hexapoda</taxon>
        <taxon>Collembola</taxon>
        <taxon>Entomobryomorpha</taxon>
        <taxon>Isotomoidea</taxon>
        <taxon>Isotomidae</taxon>
        <taxon>Proisotominae</taxon>
        <taxon>Folsomia</taxon>
    </lineage>
</organism>
<dbReference type="InterPro" id="IPR052414">
    <property type="entry name" value="U3_snoRNA-assoc_WDR"/>
</dbReference>
<evidence type="ECO:0000259" key="8">
    <source>
        <dbReference type="Pfam" id="PF12894"/>
    </source>
</evidence>
<gene>
    <name evidence="9" type="ORF">Fcan01_05797</name>
</gene>
<feature type="compositionally biased region" description="Polar residues" evidence="5">
    <location>
        <begin position="666"/>
        <end position="680"/>
    </location>
</feature>
<proteinExistence type="inferred from homology"/>
<dbReference type="OrthoDB" id="30195at2759"/>